<dbReference type="Proteomes" id="UP000002059">
    <property type="component" value="Partially assembled WGS sequence"/>
</dbReference>
<accession>A0A0A2VIL5</accession>
<sequence length="66" mass="7625">MDVVMVDMTVELGEDKSRWWAVYELKRGKLHVQENGVERFEKSLQKQVAKMMPGDFIEVPSLLNAS</sequence>
<dbReference type="HOGENOM" id="CLU_2831834_0_0_1"/>
<evidence type="ECO:0000313" key="2">
    <source>
        <dbReference type="Proteomes" id="UP000002059"/>
    </source>
</evidence>
<dbReference type="AlphaFoldDB" id="A0A0A2VIL5"/>
<dbReference type="KEGG" id="pbl:PAAG_12583"/>
<name>A0A0A2VIL5_PARBA</name>
<evidence type="ECO:0000313" key="1">
    <source>
        <dbReference type="EMBL" id="KGQ00754.1"/>
    </source>
</evidence>
<gene>
    <name evidence="1" type="ORF">PAAG_12583</name>
</gene>
<dbReference type="OrthoDB" id="2110130at2759"/>
<reference evidence="1 2" key="1">
    <citation type="journal article" date="2011" name="PLoS Genet.">
        <title>Comparative genomic analysis of human fungal pathogens causing paracoccidioidomycosis.</title>
        <authorList>
            <person name="Desjardins C.A."/>
            <person name="Champion M.D."/>
            <person name="Holder J.W."/>
            <person name="Muszewska A."/>
            <person name="Goldberg J."/>
            <person name="Bailao A.M."/>
            <person name="Brigido M.M."/>
            <person name="Ferreira M.E."/>
            <person name="Garcia A.M."/>
            <person name="Grynberg M."/>
            <person name="Gujja S."/>
            <person name="Heiman D.I."/>
            <person name="Henn M.R."/>
            <person name="Kodira C.D."/>
            <person name="Leon-Narvaez H."/>
            <person name="Longo L.V."/>
            <person name="Ma L.J."/>
            <person name="Malavazi I."/>
            <person name="Matsuo A.L."/>
            <person name="Morais F.V."/>
            <person name="Pereira M."/>
            <person name="Rodriguez-Brito S."/>
            <person name="Sakthikumar S."/>
            <person name="Salem-Izacc S.M."/>
            <person name="Sykes S.M."/>
            <person name="Teixeira M.M."/>
            <person name="Vallejo M.C."/>
            <person name="Walter M.E."/>
            <person name="Yandava C."/>
            <person name="Young S."/>
            <person name="Zeng Q."/>
            <person name="Zucker J."/>
            <person name="Felipe M.S."/>
            <person name="Goldman G.H."/>
            <person name="Haas B.J."/>
            <person name="McEwen J.G."/>
            <person name="Nino-Vega G."/>
            <person name="Puccia R."/>
            <person name="San-Blas G."/>
            <person name="Soares C.M."/>
            <person name="Birren B.W."/>
            <person name="Cuomo C.A."/>
        </authorList>
    </citation>
    <scope>NUCLEOTIDE SEQUENCE [LARGE SCALE GENOMIC DNA]</scope>
    <source>
        <strain evidence="2">ATCC MYA-826 / Pb01</strain>
    </source>
</reference>
<dbReference type="GeneID" id="26971185"/>
<protein>
    <submittedName>
        <fullName evidence="1">Uncharacterized protein</fullName>
    </submittedName>
</protein>
<dbReference type="VEuPathDB" id="FungiDB:PAAG_12583"/>
<dbReference type="EMBL" id="KN294028">
    <property type="protein sequence ID" value="KGQ00754.1"/>
    <property type="molecule type" value="Genomic_DNA"/>
</dbReference>
<keyword evidence="2" id="KW-1185">Reference proteome</keyword>
<organism evidence="1 2">
    <name type="scientific">Paracoccidioides lutzii (strain ATCC MYA-826 / Pb01)</name>
    <name type="common">Paracoccidioides brasiliensis</name>
    <dbReference type="NCBI Taxonomy" id="502779"/>
    <lineage>
        <taxon>Eukaryota</taxon>
        <taxon>Fungi</taxon>
        <taxon>Dikarya</taxon>
        <taxon>Ascomycota</taxon>
        <taxon>Pezizomycotina</taxon>
        <taxon>Eurotiomycetes</taxon>
        <taxon>Eurotiomycetidae</taxon>
        <taxon>Onygenales</taxon>
        <taxon>Ajellomycetaceae</taxon>
        <taxon>Paracoccidioides</taxon>
    </lineage>
</organism>
<dbReference type="RefSeq" id="XP_015702332.1">
    <property type="nucleotide sequence ID" value="XM_015848057.1"/>
</dbReference>
<proteinExistence type="predicted"/>
<dbReference type="STRING" id="502779.A0A0A2VIL5"/>